<accession>A0AAV5WHC8</accession>
<protein>
    <submittedName>
        <fullName evidence="2">Uncharacterized protein</fullName>
    </submittedName>
</protein>
<dbReference type="Proteomes" id="UP001432322">
    <property type="component" value="Unassembled WGS sequence"/>
</dbReference>
<feature type="non-terminal residue" evidence="2">
    <location>
        <position position="1"/>
    </location>
</feature>
<gene>
    <name evidence="2" type="ORF">PFISCL1PPCAC_21603</name>
</gene>
<sequence length="80" mass="9595">RGSLTFALSHTLTPFWRCRTFFRASMTEDEQIAELERQIAQLEVENALLKREAELRARRRQLEEAHLRNEEKARQLLAQW</sequence>
<reference evidence="2" key="1">
    <citation type="submission" date="2023-10" db="EMBL/GenBank/DDBJ databases">
        <title>Genome assembly of Pristionchus species.</title>
        <authorList>
            <person name="Yoshida K."/>
            <person name="Sommer R.J."/>
        </authorList>
    </citation>
    <scope>NUCLEOTIDE SEQUENCE</scope>
    <source>
        <strain evidence="2">RS5133</strain>
    </source>
</reference>
<keyword evidence="3" id="KW-1185">Reference proteome</keyword>
<name>A0AAV5WHC8_9BILA</name>
<dbReference type="EMBL" id="BTSY01000005">
    <property type="protein sequence ID" value="GMT30306.1"/>
    <property type="molecule type" value="Genomic_DNA"/>
</dbReference>
<evidence type="ECO:0000256" key="1">
    <source>
        <dbReference type="SAM" id="Coils"/>
    </source>
</evidence>
<feature type="non-terminal residue" evidence="2">
    <location>
        <position position="80"/>
    </location>
</feature>
<evidence type="ECO:0000313" key="3">
    <source>
        <dbReference type="Proteomes" id="UP001432322"/>
    </source>
</evidence>
<dbReference type="AlphaFoldDB" id="A0AAV5WHC8"/>
<keyword evidence="1" id="KW-0175">Coiled coil</keyword>
<proteinExistence type="predicted"/>
<organism evidence="2 3">
    <name type="scientific">Pristionchus fissidentatus</name>
    <dbReference type="NCBI Taxonomy" id="1538716"/>
    <lineage>
        <taxon>Eukaryota</taxon>
        <taxon>Metazoa</taxon>
        <taxon>Ecdysozoa</taxon>
        <taxon>Nematoda</taxon>
        <taxon>Chromadorea</taxon>
        <taxon>Rhabditida</taxon>
        <taxon>Rhabditina</taxon>
        <taxon>Diplogasteromorpha</taxon>
        <taxon>Diplogasteroidea</taxon>
        <taxon>Neodiplogasteridae</taxon>
        <taxon>Pristionchus</taxon>
    </lineage>
</organism>
<comment type="caution">
    <text evidence="2">The sequence shown here is derived from an EMBL/GenBank/DDBJ whole genome shotgun (WGS) entry which is preliminary data.</text>
</comment>
<evidence type="ECO:0000313" key="2">
    <source>
        <dbReference type="EMBL" id="GMT30306.1"/>
    </source>
</evidence>
<feature type="coiled-coil region" evidence="1">
    <location>
        <begin position="25"/>
        <end position="79"/>
    </location>
</feature>